<accession>A0AAE1E5L3</accession>
<evidence type="ECO:0000313" key="3">
    <source>
        <dbReference type="Proteomes" id="UP001283361"/>
    </source>
</evidence>
<evidence type="ECO:0000313" key="2">
    <source>
        <dbReference type="EMBL" id="KAK3794882.1"/>
    </source>
</evidence>
<name>A0AAE1E5L3_9GAST</name>
<comment type="caution">
    <text evidence="2">The sequence shown here is derived from an EMBL/GenBank/DDBJ whole genome shotgun (WGS) entry which is preliminary data.</text>
</comment>
<gene>
    <name evidence="2" type="ORF">RRG08_001030</name>
</gene>
<proteinExistence type="predicted"/>
<sequence>MARVAVNGPLPNDIGTGFAQVRSWQFAADLHPVVAAWFGSHFQEKQWVPTALLAYMVETGLLTKLQVAEAIVAFKKQTEVWLPASRDQACSVIGKFTQGAKADGRRLTRRLVADQGELDFLVRDCRQSGTLVGATEQSRLVGSSHTTTAASPSLPTSGLWRDKGETIFSPQDHAAYEPKPEHWGASNDVADSTAPSHADLLTRHALSYLNGGGGSDKTTRANELFLGRKPLVFTPTHRLAKEMRSRGVDAQTYHSFFR</sequence>
<reference evidence="2" key="1">
    <citation type="journal article" date="2023" name="G3 (Bethesda)">
        <title>A reference genome for the long-term kleptoplast-retaining sea slug Elysia crispata morphotype clarki.</title>
        <authorList>
            <person name="Eastman K.E."/>
            <person name="Pendleton A.L."/>
            <person name="Shaikh M.A."/>
            <person name="Suttiyut T."/>
            <person name="Ogas R."/>
            <person name="Tomko P."/>
            <person name="Gavelis G."/>
            <person name="Widhalm J.R."/>
            <person name="Wisecaver J.H."/>
        </authorList>
    </citation>
    <scope>NUCLEOTIDE SEQUENCE</scope>
    <source>
        <strain evidence="2">ECLA1</strain>
    </source>
</reference>
<evidence type="ECO:0000256" key="1">
    <source>
        <dbReference type="SAM" id="MobiDB-lite"/>
    </source>
</evidence>
<keyword evidence="3" id="KW-1185">Reference proteome</keyword>
<dbReference type="AlphaFoldDB" id="A0AAE1E5L3"/>
<dbReference type="EMBL" id="JAWDGP010001087">
    <property type="protein sequence ID" value="KAK3794882.1"/>
    <property type="molecule type" value="Genomic_DNA"/>
</dbReference>
<feature type="region of interest" description="Disordered" evidence="1">
    <location>
        <begin position="142"/>
        <end position="162"/>
    </location>
</feature>
<organism evidence="2 3">
    <name type="scientific">Elysia crispata</name>
    <name type="common">lettuce slug</name>
    <dbReference type="NCBI Taxonomy" id="231223"/>
    <lineage>
        <taxon>Eukaryota</taxon>
        <taxon>Metazoa</taxon>
        <taxon>Spiralia</taxon>
        <taxon>Lophotrochozoa</taxon>
        <taxon>Mollusca</taxon>
        <taxon>Gastropoda</taxon>
        <taxon>Heterobranchia</taxon>
        <taxon>Euthyneura</taxon>
        <taxon>Panpulmonata</taxon>
        <taxon>Sacoglossa</taxon>
        <taxon>Placobranchoidea</taxon>
        <taxon>Plakobranchidae</taxon>
        <taxon>Elysia</taxon>
    </lineage>
</organism>
<dbReference type="Proteomes" id="UP001283361">
    <property type="component" value="Unassembled WGS sequence"/>
</dbReference>
<feature type="compositionally biased region" description="Low complexity" evidence="1">
    <location>
        <begin position="143"/>
        <end position="157"/>
    </location>
</feature>
<protein>
    <submittedName>
        <fullName evidence="2">Uncharacterized protein</fullName>
    </submittedName>
</protein>